<evidence type="ECO:0000313" key="4">
    <source>
        <dbReference type="Proteomes" id="UP001059844"/>
    </source>
</evidence>
<dbReference type="InterPro" id="IPR025592">
    <property type="entry name" value="DUF4347"/>
</dbReference>
<reference evidence="3" key="1">
    <citation type="submission" date="2022-07" db="EMBL/GenBank/DDBJ databases">
        <title>Isolation, identification, and degradation of a PFOSA degrading strain from sewage treatment plant.</title>
        <authorList>
            <person name="Zhang L."/>
            <person name="Huo Y."/>
        </authorList>
    </citation>
    <scope>NUCLEOTIDE SEQUENCE</scope>
    <source>
        <strain evidence="3">C1</strain>
    </source>
</reference>
<feature type="domain" description="DUF4347" evidence="2">
    <location>
        <begin position="37"/>
        <end position="160"/>
    </location>
</feature>
<keyword evidence="4" id="KW-1185">Reference proteome</keyword>
<organism evidence="3 4">
    <name type="scientific">Flavobacterium cerinum</name>
    <dbReference type="NCBI Taxonomy" id="2502784"/>
    <lineage>
        <taxon>Bacteria</taxon>
        <taxon>Pseudomonadati</taxon>
        <taxon>Bacteroidota</taxon>
        <taxon>Flavobacteriia</taxon>
        <taxon>Flavobacteriales</taxon>
        <taxon>Flavobacteriaceae</taxon>
        <taxon>Flavobacterium</taxon>
    </lineage>
</organism>
<evidence type="ECO:0000259" key="2">
    <source>
        <dbReference type="Pfam" id="PF14252"/>
    </source>
</evidence>
<protein>
    <submittedName>
        <fullName evidence="3">DUF4347 domain-containing protein</fullName>
    </submittedName>
</protein>
<gene>
    <name evidence="3" type="ORF">NOX80_05800</name>
</gene>
<dbReference type="EMBL" id="CP101751">
    <property type="protein sequence ID" value="UUC46711.1"/>
    <property type="molecule type" value="Genomic_DNA"/>
</dbReference>
<name>A0ABY5IV51_9FLAO</name>
<dbReference type="Proteomes" id="UP001059844">
    <property type="component" value="Chromosome"/>
</dbReference>
<sequence length="241" mass="26794">MQNPINLIDPTGMAPEDGDPKRRNSVVIDGSKSDKHDKALKANKKAVQKLDSSVTVISAKSRKDMMNQISSHLEDSEKMGDVSILSHGNYDDTGFYIGKDYINTKSKMESLGVELAKYSDSDTNIAITACHLGAGHNPESSKDMLQILSNSTKANVFTSMTWGAATENRFNNSDVPYFFSDPTYTVFDKTPLSPVNYKDKELGKTRLNSIKNLGNTLYLRPNSNPKIIKDVYFTRTGFIKY</sequence>
<dbReference type="RefSeq" id="WP_256552368.1">
    <property type="nucleotide sequence ID" value="NZ_CP101751.1"/>
</dbReference>
<evidence type="ECO:0000256" key="1">
    <source>
        <dbReference type="SAM" id="MobiDB-lite"/>
    </source>
</evidence>
<accession>A0ABY5IV51</accession>
<feature type="region of interest" description="Disordered" evidence="1">
    <location>
        <begin position="1"/>
        <end position="38"/>
    </location>
</feature>
<dbReference type="Pfam" id="PF14252">
    <property type="entry name" value="DUF4347"/>
    <property type="match status" value="1"/>
</dbReference>
<proteinExistence type="predicted"/>
<evidence type="ECO:0000313" key="3">
    <source>
        <dbReference type="EMBL" id="UUC46711.1"/>
    </source>
</evidence>